<dbReference type="EMBL" id="MPUJ01000016">
    <property type="protein sequence ID" value="ONK02425.1"/>
    <property type="molecule type" value="Genomic_DNA"/>
</dbReference>
<evidence type="ECO:0000313" key="3">
    <source>
        <dbReference type="Proteomes" id="UP000189286"/>
    </source>
</evidence>
<protein>
    <submittedName>
        <fullName evidence="2">Restriction endonuclease</fullName>
    </submittedName>
</protein>
<dbReference type="OrthoDB" id="9758243at2"/>
<gene>
    <name evidence="2" type="ORF">BSK71_18405</name>
</gene>
<evidence type="ECO:0000313" key="2">
    <source>
        <dbReference type="EMBL" id="ONK02425.1"/>
    </source>
</evidence>
<accession>A0A1V2QZN1</accession>
<dbReference type="InterPro" id="IPR055180">
    <property type="entry name" value="HsdR_RecA-like_helicase_dom_2"/>
</dbReference>
<dbReference type="GO" id="GO:0009307">
    <property type="term" value="P:DNA restriction-modification system"/>
    <property type="evidence" value="ECO:0007669"/>
    <property type="project" value="UniProtKB-KW"/>
</dbReference>
<dbReference type="Pfam" id="PF04313">
    <property type="entry name" value="HSDR_N"/>
    <property type="match status" value="1"/>
</dbReference>
<dbReference type="Pfam" id="PF18766">
    <property type="entry name" value="SWI2_SNF2"/>
    <property type="match status" value="1"/>
</dbReference>
<dbReference type="RefSeq" id="WP_039363671.1">
    <property type="nucleotide sequence ID" value="NZ_JRMH01000002.1"/>
</dbReference>
<keyword evidence="2" id="KW-0255">Endonuclease</keyword>
<name>A0A1V2QZN1_9GAMM</name>
<dbReference type="PANTHER" id="PTHR42927">
    <property type="entry name" value="HELICASE SUPERFAMILY 1 AND 2 DOMAIN-CONTAINING PROTEIN"/>
    <property type="match status" value="1"/>
</dbReference>
<proteinExistence type="predicted"/>
<reference evidence="3" key="1">
    <citation type="submission" date="2016-11" db="EMBL/GenBank/DDBJ databases">
        <authorList>
            <person name="Panda P."/>
            <person name="Visnovsky S."/>
            <person name="Pitman A."/>
        </authorList>
    </citation>
    <scope>NUCLEOTIDE SEQUENCE [LARGE SCALE GENOMIC DNA]</scope>
    <source>
        <strain evidence="3">ICMP 9972</strain>
    </source>
</reference>
<dbReference type="Proteomes" id="UP000189286">
    <property type="component" value="Unassembled WGS sequence"/>
</dbReference>
<dbReference type="Gene3D" id="3.40.50.300">
    <property type="entry name" value="P-loop containing nucleotide triphosphate hydrolases"/>
    <property type="match status" value="2"/>
</dbReference>
<keyword evidence="2" id="KW-0540">Nuclease</keyword>
<dbReference type="Pfam" id="PF22679">
    <property type="entry name" value="T1R_D3-like"/>
    <property type="match status" value="1"/>
</dbReference>
<dbReference type="PROSITE" id="PS51192">
    <property type="entry name" value="HELICASE_ATP_BIND_1"/>
    <property type="match status" value="1"/>
</dbReference>
<dbReference type="GO" id="GO:0009035">
    <property type="term" value="F:type I site-specific deoxyribonuclease activity"/>
    <property type="evidence" value="ECO:0007669"/>
    <property type="project" value="UniProtKB-EC"/>
</dbReference>
<dbReference type="Gene3D" id="3.90.1570.50">
    <property type="match status" value="1"/>
</dbReference>
<dbReference type="GO" id="GO:0005524">
    <property type="term" value="F:ATP binding"/>
    <property type="evidence" value="ECO:0007669"/>
    <property type="project" value="UniProtKB-KW"/>
</dbReference>
<dbReference type="InterPro" id="IPR007409">
    <property type="entry name" value="Restrct_endonuc_type1_HsdR_N"/>
</dbReference>
<feature type="domain" description="Helicase ATP-binding" evidence="1">
    <location>
        <begin position="311"/>
        <end position="516"/>
    </location>
</feature>
<sequence length="1081" mass="122166">MAAHHEVHFEQYITEQLVNNGWKEGHSSHYDQQRAIYPEDVITWVQATQPDAWHKLNKLHGLNAKQVLLERLEKALSSHKAGSKTGGTINVLRKGFTIAGCGTIAMGQRKPEDARNEERIARYEHNILRVVRQLKYCPTREWEIDLVFFINGLPVATAELKTDFTQSIESAIAQYKEDRLPVDPKTKRKEPLLTFKRGAVVHFAMSDTEIAMATKLAGENTYFLPFNKGHDGSTSDLPVHINLPGKDGEYPVSYFWQEVAQKDNWLRIFYSFVYVETKDVADSNGKVERKETQIFPRYHQLAAVNKMINDARQNGAGMQYLCEHSAGSGKTSTIAWTAHDLICLRSPEGKAIFKSVIIVTDRTVLDAQLQDAVQQLDHQYGVIKAIDREKSSESKSKQLTEALLTGTPIIVVTIQTFPYALEAILTNQSLAQSNFAVIIDEAHTSQTGSTAKGLRAALTLNLSPQELEQMSIEELLTKVQEARAMPKNVSHFAFTATPKHSTKMLFGRPKDPSQPVSDDNLPDSFVLYSQRQAIDEGFILDVLENYTHYDTAYKIGENNLDEKRVDSKQARRALARWMSLHPTTVSQKVEFIIEHFKANIAHLLEGEAKAMVVTSGRPQAVKYKLAFDKYIKKRGIEGIQALVAFSGKVPGKDLGDEDSQDLLGIDFDKEYTEYNLNPDTHGADLRHEFEKTEYRVMLVANKFQTGFNQPKLVAMYLDKKISDVDAVQTLSRLNRTYPGKDTTYVIDFANDPQTILDAFKKYDKGAQLNEVQDVNVIYDIKEILDEQGIYNSHDLELFKQARGKSILGQAPDKKSHAHKKLLAATQRPTDIFNVKLKELVDAANHWDQQYNKAHLAGDEKAANYAESQRSEFTKQREALMRFKSDLARFVKHYSYMAQLIEFGDPELENFAAFAHLLSRRLKGVTPENIDLSALVLEKFKIKYSKDPLPEAVSQALEPIRPNYNDPTDREQAFLADIIRRLNELFGDIGDEPGRRNFANGTITRVTQNPIVVEQVEKHEKSIALKGDLPQAVKQAVVQALLKEGDIARTLLKDQQVMASYVELIFDMMKQSAADPLNNQHG</sequence>
<comment type="caution">
    <text evidence="2">The sequence shown here is derived from an EMBL/GenBank/DDBJ whole genome shotgun (WGS) entry which is preliminary data.</text>
</comment>
<dbReference type="REBASE" id="193854">
    <property type="entry name" value="Pca19972ORF18395P"/>
</dbReference>
<dbReference type="AlphaFoldDB" id="A0A1V2QZN1"/>
<dbReference type="InterPro" id="IPR040980">
    <property type="entry name" value="SWI2_SNF2"/>
</dbReference>
<dbReference type="SMART" id="SM00487">
    <property type="entry name" value="DEXDc"/>
    <property type="match status" value="1"/>
</dbReference>
<dbReference type="PANTHER" id="PTHR42927:SF1">
    <property type="entry name" value="HELICASE SUPERFAMILY 1 AND 2 DOMAIN-CONTAINING PROTEIN"/>
    <property type="match status" value="1"/>
</dbReference>
<dbReference type="InterPro" id="IPR014001">
    <property type="entry name" value="Helicase_ATP-bd"/>
</dbReference>
<evidence type="ECO:0000259" key="1">
    <source>
        <dbReference type="PROSITE" id="PS51192"/>
    </source>
</evidence>
<organism evidence="2 3">
    <name type="scientific">Pectobacterium actinidiae</name>
    <dbReference type="NCBI Taxonomy" id="1507808"/>
    <lineage>
        <taxon>Bacteria</taxon>
        <taxon>Pseudomonadati</taxon>
        <taxon>Pseudomonadota</taxon>
        <taxon>Gammaproteobacteria</taxon>
        <taxon>Enterobacterales</taxon>
        <taxon>Pectobacteriaceae</taxon>
        <taxon>Pectobacterium</taxon>
    </lineage>
</organism>
<dbReference type="GO" id="GO:0003677">
    <property type="term" value="F:DNA binding"/>
    <property type="evidence" value="ECO:0007669"/>
    <property type="project" value="UniProtKB-KW"/>
</dbReference>
<dbReference type="InterPro" id="IPR027417">
    <property type="entry name" value="P-loop_NTPase"/>
</dbReference>
<dbReference type="SUPFAM" id="SSF52540">
    <property type="entry name" value="P-loop containing nucleoside triphosphate hydrolases"/>
    <property type="match status" value="1"/>
</dbReference>
<keyword evidence="2" id="KW-0378">Hydrolase</keyword>